<comment type="caution">
    <text evidence="3">The sequence shown here is derived from an EMBL/GenBank/DDBJ whole genome shotgun (WGS) entry which is preliminary data.</text>
</comment>
<dbReference type="EMBL" id="NDIQ01000021">
    <property type="protein sequence ID" value="PRT55009.1"/>
    <property type="molecule type" value="Genomic_DNA"/>
</dbReference>
<evidence type="ECO:0000259" key="2">
    <source>
        <dbReference type="PROSITE" id="PS50048"/>
    </source>
</evidence>
<proteinExistence type="predicted"/>
<dbReference type="GO" id="GO:0000981">
    <property type="term" value="F:DNA-binding transcription factor activity, RNA polymerase II-specific"/>
    <property type="evidence" value="ECO:0007669"/>
    <property type="project" value="InterPro"/>
</dbReference>
<dbReference type="CDD" id="cd12148">
    <property type="entry name" value="fungal_TF_MHR"/>
    <property type="match status" value="1"/>
</dbReference>
<feature type="region of interest" description="Disordered" evidence="1">
    <location>
        <begin position="742"/>
        <end position="770"/>
    </location>
</feature>
<dbReference type="Pfam" id="PF00172">
    <property type="entry name" value="Zn_clus"/>
    <property type="match status" value="1"/>
</dbReference>
<dbReference type="RefSeq" id="XP_024664954.1">
    <property type="nucleotide sequence ID" value="XM_024809186.1"/>
</dbReference>
<evidence type="ECO:0000313" key="3">
    <source>
        <dbReference type="EMBL" id="PRT55009.1"/>
    </source>
</evidence>
<dbReference type="PANTHER" id="PTHR31644">
    <property type="entry name" value="TRANSCRIPTIONAL ACTIVATOR ARO80-RELATED"/>
    <property type="match status" value="1"/>
</dbReference>
<feature type="region of interest" description="Disordered" evidence="1">
    <location>
        <begin position="601"/>
        <end position="671"/>
    </location>
</feature>
<dbReference type="SMART" id="SM00066">
    <property type="entry name" value="GAL4"/>
    <property type="match status" value="1"/>
</dbReference>
<dbReference type="GO" id="GO:0008270">
    <property type="term" value="F:zinc ion binding"/>
    <property type="evidence" value="ECO:0007669"/>
    <property type="project" value="InterPro"/>
</dbReference>
<feature type="compositionally biased region" description="Polar residues" evidence="1">
    <location>
        <begin position="603"/>
        <end position="616"/>
    </location>
</feature>
<dbReference type="InterPro" id="IPR052780">
    <property type="entry name" value="AAA_Catabolism_Regulators"/>
</dbReference>
<dbReference type="SUPFAM" id="SSF57701">
    <property type="entry name" value="Zn2/Cys6 DNA-binding domain"/>
    <property type="match status" value="1"/>
</dbReference>
<reference evidence="3 4" key="1">
    <citation type="submission" date="2017-04" db="EMBL/GenBank/DDBJ databases">
        <title>Genome sequencing of [Candida] sorbophila.</title>
        <authorList>
            <person name="Ahn J.O."/>
        </authorList>
    </citation>
    <scope>NUCLEOTIDE SEQUENCE [LARGE SCALE GENOMIC DNA]</scope>
    <source>
        <strain evidence="3 4">DS02</strain>
    </source>
</reference>
<dbReference type="InterPro" id="IPR001138">
    <property type="entry name" value="Zn2Cys6_DnaBD"/>
</dbReference>
<dbReference type="GO" id="GO:0005634">
    <property type="term" value="C:nucleus"/>
    <property type="evidence" value="ECO:0007669"/>
    <property type="project" value="TreeGrafter"/>
</dbReference>
<protein>
    <submittedName>
        <fullName evidence="3">Transcriptional activator ARO80</fullName>
    </submittedName>
</protein>
<keyword evidence="4" id="KW-1185">Reference proteome</keyword>
<sequence length="818" mass="89754">MSTGKDSSFKRAYKACLSCRKRKVRCVFAEGEPVSHGCQRCRREARECVVPTSTKRGGIQNVISGRERRRREHEAREQLAQAAAIKSEGWQTRELYNTTDALSILSHVARSFPKIESQRSDALPDVTPSYDSTSRSTHKDATTISGLGFIAIEHILTPADARLFGDFFLEKINPVYPGIPLEYRTVDALTKLPLLFGTVCMIASRYYVAYGTDASLRDRSFEIHLRLWIWVRRSLAQHIWSSQLSQSVETVLTNLLLSEWGPVAFELRSEEVNRYLAFRGTPSEEWVRKTTLRNSDRTLLLIIGNAVRLAQDAGLDASLTSVNVGLLLSEVVISSRMGRPCMLANIIREPLNPKLNYTVAQQAQAEILQVMAMANDMLYHSREHTRDLLSSGRYLSLLFMFVPHFDNWMTKYADLFRGDASVNVLAILFGAYHIKLYTFSLALSRRGTRAEDTPIMSRECSAEPSAASDKATAADLNALPRLAASNSKALTWDRQGTQFINIAVDSAKHLIGMATTFFQRGQLAFMPTRWAMYIIHAIVILIKTLIVMPPLKTRDRATETLTLARQAAQLLVNSGPDNYHVCRLYGTVLVNLCAHLTKEISRSQEASRSTTPTPQARSAEDQQKIGSDGVGTPGSTAAAAQAVADSDPGSNSSAAPSAMTPFSPHDSKISPEALHSPQLASVPIKSGVPMGASHSPPVPPDATPTGLVGRAQISPPMVGAGYQQVPHHFQSPVGSGIAHPDNMHVPNGRSGGSATSPLHESHPSAPPQRDIEYQMGPDMQLAPNVDFDFMMTGGDGLGFVEPFLETLSKGDFFDAYCD</sequence>
<dbReference type="PROSITE" id="PS00463">
    <property type="entry name" value="ZN2_CY6_FUNGAL_1"/>
    <property type="match status" value="1"/>
</dbReference>
<name>A0A2T0FJ93_9ASCO</name>
<feature type="domain" description="Zn(2)-C6 fungal-type" evidence="2">
    <location>
        <begin position="15"/>
        <end position="50"/>
    </location>
</feature>
<dbReference type="InterPro" id="IPR036864">
    <property type="entry name" value="Zn2-C6_fun-type_DNA-bd_sf"/>
</dbReference>
<dbReference type="GeneID" id="36516377"/>
<dbReference type="Gene3D" id="4.10.240.10">
    <property type="entry name" value="Zn(2)-C6 fungal-type DNA-binding domain"/>
    <property type="match status" value="1"/>
</dbReference>
<gene>
    <name evidence="3" type="ORF">B9G98_02629</name>
</gene>
<dbReference type="PANTHER" id="PTHR31644:SF2">
    <property type="entry name" value="TRANSCRIPTIONAL ACTIVATOR ARO80-RELATED"/>
    <property type="match status" value="1"/>
</dbReference>
<evidence type="ECO:0000313" key="4">
    <source>
        <dbReference type="Proteomes" id="UP000238350"/>
    </source>
</evidence>
<organism evidence="3 4">
    <name type="scientific">Wickerhamiella sorbophila</name>
    <dbReference type="NCBI Taxonomy" id="45607"/>
    <lineage>
        <taxon>Eukaryota</taxon>
        <taxon>Fungi</taxon>
        <taxon>Dikarya</taxon>
        <taxon>Ascomycota</taxon>
        <taxon>Saccharomycotina</taxon>
        <taxon>Dipodascomycetes</taxon>
        <taxon>Dipodascales</taxon>
        <taxon>Trichomonascaceae</taxon>
        <taxon>Wickerhamiella</taxon>
    </lineage>
</organism>
<dbReference type="STRING" id="45607.A0A2T0FJ93"/>
<dbReference type="CDD" id="cd00067">
    <property type="entry name" value="GAL4"/>
    <property type="match status" value="1"/>
</dbReference>
<evidence type="ECO:0000256" key="1">
    <source>
        <dbReference type="SAM" id="MobiDB-lite"/>
    </source>
</evidence>
<dbReference type="Proteomes" id="UP000238350">
    <property type="component" value="Unassembled WGS sequence"/>
</dbReference>
<dbReference type="OrthoDB" id="2262349at2759"/>
<dbReference type="AlphaFoldDB" id="A0A2T0FJ93"/>
<accession>A0A2T0FJ93</accession>
<dbReference type="PROSITE" id="PS50048">
    <property type="entry name" value="ZN2_CY6_FUNGAL_2"/>
    <property type="match status" value="1"/>
</dbReference>
<feature type="region of interest" description="Disordered" evidence="1">
    <location>
        <begin position="683"/>
        <end position="714"/>
    </location>
</feature>